<name>A0ABX2A761_9MICO</name>
<dbReference type="Gene3D" id="1.10.357.10">
    <property type="entry name" value="Tetracycline Repressor, domain 2"/>
    <property type="match status" value="1"/>
</dbReference>
<keyword evidence="2" id="KW-0238">DNA-binding</keyword>
<evidence type="ECO:0000256" key="2">
    <source>
        <dbReference type="ARBA" id="ARBA00023125"/>
    </source>
</evidence>
<keyword evidence="3" id="KW-0804">Transcription</keyword>
<dbReference type="SUPFAM" id="SSF48498">
    <property type="entry name" value="Tetracyclin repressor-like, C-terminal domain"/>
    <property type="match status" value="1"/>
</dbReference>
<gene>
    <name evidence="5" type="ORF">HDG69_003224</name>
</gene>
<accession>A0ABX2A761</accession>
<keyword evidence="6" id="KW-1185">Reference proteome</keyword>
<dbReference type="EMBL" id="JABEZU010000004">
    <property type="protein sequence ID" value="NOV98629.1"/>
    <property type="molecule type" value="Genomic_DNA"/>
</dbReference>
<dbReference type="InterPro" id="IPR009057">
    <property type="entry name" value="Homeodomain-like_sf"/>
</dbReference>
<keyword evidence="1" id="KW-0805">Transcription regulation</keyword>
<protein>
    <submittedName>
        <fullName evidence="5">AcrR family transcriptional regulator</fullName>
    </submittedName>
</protein>
<organism evidence="5 6">
    <name type="scientific">Isoptericola halotolerans</name>
    <dbReference type="NCBI Taxonomy" id="300560"/>
    <lineage>
        <taxon>Bacteria</taxon>
        <taxon>Bacillati</taxon>
        <taxon>Actinomycetota</taxon>
        <taxon>Actinomycetes</taxon>
        <taxon>Micrococcales</taxon>
        <taxon>Promicromonosporaceae</taxon>
        <taxon>Isoptericola</taxon>
    </lineage>
</organism>
<dbReference type="InterPro" id="IPR049445">
    <property type="entry name" value="TetR_SbtR-like_C"/>
</dbReference>
<dbReference type="InterPro" id="IPR036271">
    <property type="entry name" value="Tet_transcr_reg_TetR-rel_C_sf"/>
</dbReference>
<dbReference type="Pfam" id="PF21597">
    <property type="entry name" value="TetR_C_43"/>
    <property type="match status" value="1"/>
</dbReference>
<dbReference type="PANTHER" id="PTHR30055:SF234">
    <property type="entry name" value="HTH-TYPE TRANSCRIPTIONAL REGULATOR BETI"/>
    <property type="match status" value="1"/>
</dbReference>
<dbReference type="InterPro" id="IPR050109">
    <property type="entry name" value="HTH-type_TetR-like_transc_reg"/>
</dbReference>
<evidence type="ECO:0000259" key="4">
    <source>
        <dbReference type="Pfam" id="PF21597"/>
    </source>
</evidence>
<reference evidence="5 6" key="1">
    <citation type="submission" date="2020-05" db="EMBL/GenBank/DDBJ databases">
        <title>Genomic Encyclopedia of Type Strains, Phase III (KMG-III): the genomes of soil and plant-associated and newly described type strains.</title>
        <authorList>
            <person name="Whitman W."/>
        </authorList>
    </citation>
    <scope>NUCLEOTIDE SEQUENCE [LARGE SCALE GENOMIC DNA]</scope>
    <source>
        <strain evidence="5 6">KCTC 19046</strain>
    </source>
</reference>
<evidence type="ECO:0000313" key="5">
    <source>
        <dbReference type="EMBL" id="NOV98629.1"/>
    </source>
</evidence>
<dbReference type="RefSeq" id="WP_171784835.1">
    <property type="nucleotide sequence ID" value="NZ_BAAAML010000003.1"/>
</dbReference>
<proteinExistence type="predicted"/>
<sequence length="177" mass="18827">MPALRADAARSRARILEAARALPPDGIRHNDLARDTGLGVGTVYRHFPTVTSLLEALHRDALGELVAVARDAASSPSPGKAFTDLVKTGAELQLSRDGLQAVLVAKDVSPEVRALREELLDLSAVALDAAVRDGQVRPDVSIEQVQRLVCGVEHAVRLGDGHDRDLLLGVMIAGLRP</sequence>
<dbReference type="PANTHER" id="PTHR30055">
    <property type="entry name" value="HTH-TYPE TRANSCRIPTIONAL REGULATOR RUTR"/>
    <property type="match status" value="1"/>
</dbReference>
<evidence type="ECO:0000256" key="1">
    <source>
        <dbReference type="ARBA" id="ARBA00023015"/>
    </source>
</evidence>
<comment type="caution">
    <text evidence="5">The sequence shown here is derived from an EMBL/GenBank/DDBJ whole genome shotgun (WGS) entry which is preliminary data.</text>
</comment>
<evidence type="ECO:0000313" key="6">
    <source>
        <dbReference type="Proteomes" id="UP000757540"/>
    </source>
</evidence>
<dbReference type="SUPFAM" id="SSF46689">
    <property type="entry name" value="Homeodomain-like"/>
    <property type="match status" value="1"/>
</dbReference>
<feature type="domain" description="Transcriptional regulator SbtR-like C-terminal" evidence="4">
    <location>
        <begin position="78"/>
        <end position="177"/>
    </location>
</feature>
<evidence type="ECO:0000256" key="3">
    <source>
        <dbReference type="ARBA" id="ARBA00023163"/>
    </source>
</evidence>
<dbReference type="Proteomes" id="UP000757540">
    <property type="component" value="Unassembled WGS sequence"/>
</dbReference>